<dbReference type="SUPFAM" id="SSF51445">
    <property type="entry name" value="(Trans)glycosidases"/>
    <property type="match status" value="1"/>
</dbReference>
<evidence type="ECO:0000256" key="2">
    <source>
        <dbReference type="ARBA" id="ARBA00022729"/>
    </source>
</evidence>
<dbReference type="PANTHER" id="PTHR23208:SF36">
    <property type="entry name" value="LYSOZYME-RELATED"/>
    <property type="match status" value="1"/>
</dbReference>
<feature type="chain" id="PRO_5013027767" description="THO1-MOS11 C-terminal domain-containing protein" evidence="5">
    <location>
        <begin position="21"/>
        <end position="602"/>
    </location>
</feature>
<dbReference type="InterPro" id="IPR040746">
    <property type="entry name" value="THO1_MOS11_C"/>
</dbReference>
<dbReference type="PANTHER" id="PTHR23208">
    <property type="entry name" value="LYSOZYME PROTEIN"/>
    <property type="match status" value="1"/>
</dbReference>
<dbReference type="Pfam" id="PF01183">
    <property type="entry name" value="Glyco_hydro_25"/>
    <property type="match status" value="1"/>
</dbReference>
<feature type="compositionally biased region" description="Acidic residues" evidence="4">
    <location>
        <begin position="522"/>
        <end position="531"/>
    </location>
</feature>
<dbReference type="GO" id="GO:0016998">
    <property type="term" value="P:cell wall macromolecule catabolic process"/>
    <property type="evidence" value="ECO:0007669"/>
    <property type="project" value="InterPro"/>
</dbReference>
<dbReference type="CDD" id="cd06416">
    <property type="entry name" value="GH25_Lys1-like"/>
    <property type="match status" value="1"/>
</dbReference>
<dbReference type="FunFam" id="3.20.20.80:FF:000101">
    <property type="entry name" value="Lysozyme, putative"/>
    <property type="match status" value="1"/>
</dbReference>
<evidence type="ECO:0000256" key="4">
    <source>
        <dbReference type="SAM" id="MobiDB-lite"/>
    </source>
</evidence>
<proteinExistence type="inferred from homology"/>
<name>A0A1X7VHK5_AMPQE</name>
<evidence type="ECO:0000256" key="3">
    <source>
        <dbReference type="ARBA" id="ARBA00022801"/>
    </source>
</evidence>
<dbReference type="InterPro" id="IPR051595">
    <property type="entry name" value="GH25_Enzymes"/>
</dbReference>
<dbReference type="Gene3D" id="3.20.20.80">
    <property type="entry name" value="Glycosidases"/>
    <property type="match status" value="1"/>
</dbReference>
<evidence type="ECO:0000259" key="6">
    <source>
        <dbReference type="Pfam" id="PF18592"/>
    </source>
</evidence>
<dbReference type="Gene3D" id="3.30.70.330">
    <property type="match status" value="1"/>
</dbReference>
<dbReference type="Pfam" id="PF18592">
    <property type="entry name" value="Tho1_MOS11_C"/>
    <property type="match status" value="1"/>
</dbReference>
<dbReference type="InParanoid" id="A0A1X7VHK5"/>
<feature type="region of interest" description="Disordered" evidence="4">
    <location>
        <begin position="482"/>
        <end position="602"/>
    </location>
</feature>
<dbReference type="GO" id="GO:0003796">
    <property type="term" value="F:lysozyme activity"/>
    <property type="evidence" value="ECO:0007669"/>
    <property type="project" value="InterPro"/>
</dbReference>
<reference evidence="7" key="1">
    <citation type="submission" date="2017-05" db="UniProtKB">
        <authorList>
            <consortium name="EnsemblMetazoa"/>
        </authorList>
    </citation>
    <scope>IDENTIFICATION</scope>
</reference>
<evidence type="ECO:0000256" key="1">
    <source>
        <dbReference type="ARBA" id="ARBA00010646"/>
    </source>
</evidence>
<dbReference type="GO" id="GO:0009253">
    <property type="term" value="P:peptidoglycan catabolic process"/>
    <property type="evidence" value="ECO:0007669"/>
    <property type="project" value="InterPro"/>
</dbReference>
<dbReference type="InterPro" id="IPR012677">
    <property type="entry name" value="Nucleotide-bd_a/b_plait_sf"/>
</dbReference>
<organism evidence="7">
    <name type="scientific">Amphimedon queenslandica</name>
    <name type="common">Sponge</name>
    <dbReference type="NCBI Taxonomy" id="400682"/>
    <lineage>
        <taxon>Eukaryota</taxon>
        <taxon>Metazoa</taxon>
        <taxon>Porifera</taxon>
        <taxon>Demospongiae</taxon>
        <taxon>Heteroscleromorpha</taxon>
        <taxon>Haplosclerida</taxon>
        <taxon>Niphatidae</taxon>
        <taxon>Amphimedon</taxon>
    </lineage>
</organism>
<keyword evidence="2 5" id="KW-0732">Signal</keyword>
<sequence>MKMMFSALVVICSLFLGIQSLPVNRTAAGTYGVDVSSLISESTFSCLKSNGFEFAIIRAYRSTCSSDPNAPATIRNARAGGIKYVDVYMFPSPRCSKSAAEQVEEMVNSLAESNYGQIWLDIEGSQYWLGSESANRQFFDELLSAAKKYKKVGVYASQYQWSSIMGSYTGGSSQPLWYAHYDDNPSFSDFEPFGGWSTPTIKQYAGDKTVCGADVDKDCKVYGNYSVRKYTKTTWCLLHSHAFLKMAAVSEVEKNEEELLLHVSPEEEKEEQRVLEEPKLPESEEEHTDISTIKYPSSTAKLEDLPNNRIKRYVNDKGNFITGIDINSEESVKKKATRHERFGTEVVETSREEIKINERAKRFGISSTNNGEIIRYTRKLPEVPEGGESRPEGLVVYGTNEMSTQDVFNVFTEYGPKHIEWINDKSCVVVWEDSSSAQRAFLGKGVWPVLEEGVSDSPLWRKGPAGLLLRIATSADVKEKGSRAKSDYYKKYGDPNSWNRERRKRPRNKDLRQRLEEKKQCEDEEEEEMETNEVKQMKLEEEEEEESLNEANKMEVSSDTLISDQIIKEGGPHPPPNDLRHKLGTSKKRQQLKSRLGPFPSL</sequence>
<feature type="signal peptide" evidence="5">
    <location>
        <begin position="1"/>
        <end position="20"/>
    </location>
</feature>
<feature type="region of interest" description="Disordered" evidence="4">
    <location>
        <begin position="264"/>
        <end position="290"/>
    </location>
</feature>
<dbReference type="STRING" id="400682.A0A1X7VHK5"/>
<dbReference type="eggNOG" id="ENOG502S1SN">
    <property type="taxonomic scope" value="Eukaryota"/>
</dbReference>
<dbReference type="EnsemblMetazoa" id="Aqu2.1.39795_001">
    <property type="protein sequence ID" value="Aqu2.1.39795_001"/>
    <property type="gene ID" value="Aqu2.1.39795"/>
</dbReference>
<dbReference type="GO" id="GO:0007165">
    <property type="term" value="P:signal transduction"/>
    <property type="evidence" value="ECO:0007669"/>
    <property type="project" value="TreeGrafter"/>
</dbReference>
<feature type="compositionally biased region" description="Basic residues" evidence="4">
    <location>
        <begin position="582"/>
        <end position="592"/>
    </location>
</feature>
<keyword evidence="3" id="KW-0378">Hydrolase</keyword>
<feature type="compositionally biased region" description="Basic and acidic residues" evidence="4">
    <location>
        <begin position="264"/>
        <end position="282"/>
    </location>
</feature>
<accession>A0A1X7VHK5</accession>
<feature type="domain" description="THO1-MOS11 C-terminal" evidence="6">
    <location>
        <begin position="329"/>
        <end position="364"/>
    </location>
</feature>
<evidence type="ECO:0000313" key="7">
    <source>
        <dbReference type="EnsemblMetazoa" id="Aqu2.1.39795_001"/>
    </source>
</evidence>
<dbReference type="InterPro" id="IPR017853">
    <property type="entry name" value="GH"/>
</dbReference>
<dbReference type="GO" id="GO:0003729">
    <property type="term" value="F:mRNA binding"/>
    <property type="evidence" value="ECO:0007669"/>
    <property type="project" value="InterPro"/>
</dbReference>
<dbReference type="Pfam" id="PF10309">
    <property type="entry name" value="NCBP3"/>
    <property type="match status" value="1"/>
</dbReference>
<protein>
    <recommendedName>
        <fullName evidence="6">THO1-MOS11 C-terminal domain-containing protein</fullName>
    </recommendedName>
</protein>
<dbReference type="OrthoDB" id="2251794at2759"/>
<dbReference type="GO" id="GO:0000340">
    <property type="term" value="F:RNA 7-methylguanosine cap binding"/>
    <property type="evidence" value="ECO:0007669"/>
    <property type="project" value="InterPro"/>
</dbReference>
<dbReference type="InterPro" id="IPR002053">
    <property type="entry name" value="Glyco_hydro_25"/>
</dbReference>
<dbReference type="PROSITE" id="PS51904">
    <property type="entry name" value="GLYCOSYL_HYDROL_F25_2"/>
    <property type="match status" value="1"/>
</dbReference>
<feature type="compositionally biased region" description="Basic and acidic residues" evidence="4">
    <location>
        <begin position="508"/>
        <end position="521"/>
    </location>
</feature>
<dbReference type="InterPro" id="IPR019416">
    <property type="entry name" value="NCBP3"/>
</dbReference>
<comment type="similarity">
    <text evidence="1">Belongs to the glycosyl hydrolase 25 family.</text>
</comment>
<feature type="compositionally biased region" description="Basic and acidic residues" evidence="4">
    <location>
        <begin position="482"/>
        <end position="493"/>
    </location>
</feature>
<dbReference type="AlphaFoldDB" id="A0A1X7VHK5"/>
<evidence type="ECO:0000256" key="5">
    <source>
        <dbReference type="SAM" id="SignalP"/>
    </source>
</evidence>